<keyword evidence="3" id="KW-1185">Reference proteome</keyword>
<dbReference type="GO" id="GO:0006357">
    <property type="term" value="P:regulation of transcription by RNA polymerase II"/>
    <property type="evidence" value="ECO:0007669"/>
    <property type="project" value="TreeGrafter"/>
</dbReference>
<dbReference type="EMBL" id="JAZGQO010000002">
    <property type="protein sequence ID" value="KAK6190706.1"/>
    <property type="molecule type" value="Genomic_DNA"/>
</dbReference>
<evidence type="ECO:0000313" key="3">
    <source>
        <dbReference type="Proteomes" id="UP001347796"/>
    </source>
</evidence>
<dbReference type="PANTHER" id="PTHR12243">
    <property type="entry name" value="MADF DOMAIN TRANSCRIPTION FACTOR"/>
    <property type="match status" value="1"/>
</dbReference>
<dbReference type="Proteomes" id="UP001347796">
    <property type="component" value="Unassembled WGS sequence"/>
</dbReference>
<comment type="caution">
    <text evidence="2">The sequence shown here is derived from an EMBL/GenBank/DDBJ whole genome shotgun (WGS) entry which is preliminary data.</text>
</comment>
<dbReference type="Pfam" id="PF10545">
    <property type="entry name" value="MADF_DNA_bdg"/>
    <property type="match status" value="1"/>
</dbReference>
<dbReference type="InterPro" id="IPR006578">
    <property type="entry name" value="MADF-dom"/>
</dbReference>
<dbReference type="PANTHER" id="PTHR12243:SF60">
    <property type="entry name" value="SI:CH211-15D5.12-RELATED"/>
    <property type="match status" value="1"/>
</dbReference>
<organism evidence="2 3">
    <name type="scientific">Patella caerulea</name>
    <name type="common">Rayed Mediterranean limpet</name>
    <dbReference type="NCBI Taxonomy" id="87958"/>
    <lineage>
        <taxon>Eukaryota</taxon>
        <taxon>Metazoa</taxon>
        <taxon>Spiralia</taxon>
        <taxon>Lophotrochozoa</taxon>
        <taxon>Mollusca</taxon>
        <taxon>Gastropoda</taxon>
        <taxon>Patellogastropoda</taxon>
        <taxon>Patelloidea</taxon>
        <taxon>Patellidae</taxon>
        <taxon>Patella</taxon>
    </lineage>
</organism>
<dbReference type="AlphaFoldDB" id="A0AAN8K7W8"/>
<proteinExistence type="predicted"/>
<sequence length="144" mass="16797">MTTQNDTPIQIIPNKKSRVISDINTEEEESMVEWLKEHPLLYNKKLSSNKDKGKKDSLWSEQATLLGKDVSNIMVWYQSIRTRYGRLSKKKSGSGAGELTDRDNWILEKFDFLKGHIHEVRSRTAVSISDIYIYIYILHMHNIL</sequence>
<feature type="domain" description="MADF" evidence="1">
    <location>
        <begin position="30"/>
        <end position="118"/>
    </location>
</feature>
<dbReference type="GO" id="GO:0005667">
    <property type="term" value="C:transcription regulator complex"/>
    <property type="evidence" value="ECO:0007669"/>
    <property type="project" value="TreeGrafter"/>
</dbReference>
<evidence type="ECO:0000313" key="2">
    <source>
        <dbReference type="EMBL" id="KAK6190706.1"/>
    </source>
</evidence>
<dbReference type="GO" id="GO:0005634">
    <property type="term" value="C:nucleus"/>
    <property type="evidence" value="ECO:0007669"/>
    <property type="project" value="TreeGrafter"/>
</dbReference>
<gene>
    <name evidence="2" type="ORF">SNE40_002509</name>
</gene>
<dbReference type="InterPro" id="IPR039353">
    <property type="entry name" value="TF_Adf1"/>
</dbReference>
<evidence type="ECO:0000259" key="1">
    <source>
        <dbReference type="PROSITE" id="PS51029"/>
    </source>
</evidence>
<reference evidence="2 3" key="1">
    <citation type="submission" date="2024-01" db="EMBL/GenBank/DDBJ databases">
        <title>The genome of the rayed Mediterranean limpet Patella caerulea (Linnaeus, 1758).</title>
        <authorList>
            <person name="Anh-Thu Weber A."/>
            <person name="Halstead-Nussloch G."/>
        </authorList>
    </citation>
    <scope>NUCLEOTIDE SEQUENCE [LARGE SCALE GENOMIC DNA]</scope>
    <source>
        <strain evidence="2">AATW-2023a</strain>
        <tissue evidence="2">Whole specimen</tissue>
    </source>
</reference>
<accession>A0AAN8K7W8</accession>
<protein>
    <recommendedName>
        <fullName evidence="1">MADF domain-containing protein</fullName>
    </recommendedName>
</protein>
<name>A0AAN8K7W8_PATCE</name>
<dbReference type="PROSITE" id="PS51029">
    <property type="entry name" value="MADF"/>
    <property type="match status" value="1"/>
</dbReference>